<feature type="transmembrane region" description="Helical" evidence="3">
    <location>
        <begin position="349"/>
        <end position="369"/>
    </location>
</feature>
<name>A0AAE0H9T7_9PEZI</name>
<dbReference type="RefSeq" id="XP_062656041.1">
    <property type="nucleotide sequence ID" value="XM_062807723.1"/>
</dbReference>
<comment type="caution">
    <text evidence="4">The sequence shown here is derived from an EMBL/GenBank/DDBJ whole genome shotgun (WGS) entry which is preliminary data.</text>
</comment>
<keyword evidence="3" id="KW-0472">Membrane</keyword>
<sequence>MGMQSLFSVHNNVSLISINIAPSAWVASLVLSLVFVFLYLLYQPLPSFRWTRLLFKRSRQQPRKAAPPIVEEEEDDTYSEEEPPRRRHIEHTPLPPLLTEYPYPFDRIDSDSGKDSERREKSSRKQQLRSSDRHSDTLGPLDQLDVSLDDFAHPIGNQRRLPFGYPSAHSAFRSDNLSETDDLDSEASAGGYSPPAWRRLGNGDRSSGFWRKGEDLAMAYDGDDDDVFGGPRSRESSPEYESADEGDAVLAQAIRTRLPTGSLSPEKERSPEPEFHPAHQHIDEIVGIKRENDGALALRDLKDGRLAPKEVSDNFIRFAVRAEVQQRTEPIEMAINFVRRRFGAITRSWTSMFFSFIIAMLSYAALRWISQPAAMRPVPDLVKVAGVARSLEPLIYYSENGIQQVGDLQATGVAVWDLGESVRSSNLTSAPLIVKELDELSDSLKTLAIELTKFFANVDGDIDGILIVMDWARRELSQVQHLPTLPLSSAFDNIHNLLSNAGILEDPLTGLPTRFGAVMTSLFGHSTPQRTKQTLQRTFNEFLTVLEDAVASELQHSLALFALFEAIDHQFLNLARTVIREASLQDEAHTDLLSSLWTRILGPNASAVAKYERNRQLLQNVREKTVRNKGVLVEHNHRLLALKAKLENLRRVLVSPLVRSVNSSTLTLADQIRGLEDAGSHLEDVRVQQKSKLFQTLYGSGSGSGAARLPPAVEGGGGAGGAGGAGRRFIRKV</sequence>
<evidence type="ECO:0000256" key="3">
    <source>
        <dbReference type="SAM" id="Phobius"/>
    </source>
</evidence>
<protein>
    <submittedName>
        <fullName evidence="4">Uncharacterized protein</fullName>
    </submittedName>
</protein>
<feature type="region of interest" description="Disordered" evidence="2">
    <location>
        <begin position="63"/>
        <end position="141"/>
    </location>
</feature>
<dbReference type="AlphaFoldDB" id="A0AAE0H9T7"/>
<gene>
    <name evidence="4" type="ORF">B0H64DRAFT_467706</name>
</gene>
<reference evidence="4" key="2">
    <citation type="submission" date="2023-06" db="EMBL/GenBank/DDBJ databases">
        <authorList>
            <consortium name="Lawrence Berkeley National Laboratory"/>
            <person name="Haridas S."/>
            <person name="Hensen N."/>
            <person name="Bonometti L."/>
            <person name="Westerberg I."/>
            <person name="Brannstrom I.O."/>
            <person name="Guillou S."/>
            <person name="Cros-Aarteil S."/>
            <person name="Calhoun S."/>
            <person name="Kuo A."/>
            <person name="Mondo S."/>
            <person name="Pangilinan J."/>
            <person name="Riley R."/>
            <person name="Labutti K."/>
            <person name="Andreopoulos B."/>
            <person name="Lipzen A."/>
            <person name="Chen C."/>
            <person name="Yanf M."/>
            <person name="Daum C."/>
            <person name="Ng V."/>
            <person name="Clum A."/>
            <person name="Steindorff A."/>
            <person name="Ohm R."/>
            <person name="Martin F."/>
            <person name="Silar P."/>
            <person name="Natvig D."/>
            <person name="Lalanne C."/>
            <person name="Gautier V."/>
            <person name="Ament-Velasquez S.L."/>
            <person name="Kruys A."/>
            <person name="Hutchinson M.I."/>
            <person name="Powell A.J."/>
            <person name="Barry K."/>
            <person name="Miller A.N."/>
            <person name="Grigoriev I.V."/>
            <person name="Debuchy R."/>
            <person name="Gladieux P."/>
            <person name="Thoren M.H."/>
            <person name="Johannesson H."/>
        </authorList>
    </citation>
    <scope>NUCLEOTIDE SEQUENCE</scope>
    <source>
        <strain evidence="4">CBS 168.71</strain>
    </source>
</reference>
<feature type="transmembrane region" description="Helical" evidence="3">
    <location>
        <begin position="20"/>
        <end position="42"/>
    </location>
</feature>
<organism evidence="4 5">
    <name type="scientific">Chaetomium fimeti</name>
    <dbReference type="NCBI Taxonomy" id="1854472"/>
    <lineage>
        <taxon>Eukaryota</taxon>
        <taxon>Fungi</taxon>
        <taxon>Dikarya</taxon>
        <taxon>Ascomycota</taxon>
        <taxon>Pezizomycotina</taxon>
        <taxon>Sordariomycetes</taxon>
        <taxon>Sordariomycetidae</taxon>
        <taxon>Sordariales</taxon>
        <taxon>Chaetomiaceae</taxon>
        <taxon>Chaetomium</taxon>
    </lineage>
</organism>
<dbReference type="GeneID" id="87844671"/>
<keyword evidence="3" id="KW-0812">Transmembrane</keyword>
<feature type="compositionally biased region" description="Basic and acidic residues" evidence="2">
    <location>
        <begin position="106"/>
        <end position="120"/>
    </location>
</feature>
<feature type="compositionally biased region" description="Acidic residues" evidence="2">
    <location>
        <begin position="70"/>
        <end position="81"/>
    </location>
</feature>
<evidence type="ECO:0000313" key="5">
    <source>
        <dbReference type="Proteomes" id="UP001278766"/>
    </source>
</evidence>
<keyword evidence="3" id="KW-1133">Transmembrane helix</keyword>
<feature type="region of interest" description="Disordered" evidence="2">
    <location>
        <begin position="172"/>
        <end position="204"/>
    </location>
</feature>
<feature type="region of interest" description="Disordered" evidence="2">
    <location>
        <begin position="221"/>
        <end position="245"/>
    </location>
</feature>
<keyword evidence="1" id="KW-0175">Coiled coil</keyword>
<reference evidence="4" key="1">
    <citation type="journal article" date="2023" name="Mol. Phylogenet. Evol.">
        <title>Genome-scale phylogeny and comparative genomics of the fungal order Sordariales.</title>
        <authorList>
            <person name="Hensen N."/>
            <person name="Bonometti L."/>
            <person name="Westerberg I."/>
            <person name="Brannstrom I.O."/>
            <person name="Guillou S."/>
            <person name="Cros-Aarteil S."/>
            <person name="Calhoun S."/>
            <person name="Haridas S."/>
            <person name="Kuo A."/>
            <person name="Mondo S."/>
            <person name="Pangilinan J."/>
            <person name="Riley R."/>
            <person name="LaButti K."/>
            <person name="Andreopoulos B."/>
            <person name="Lipzen A."/>
            <person name="Chen C."/>
            <person name="Yan M."/>
            <person name="Daum C."/>
            <person name="Ng V."/>
            <person name="Clum A."/>
            <person name="Steindorff A."/>
            <person name="Ohm R.A."/>
            <person name="Martin F."/>
            <person name="Silar P."/>
            <person name="Natvig D.O."/>
            <person name="Lalanne C."/>
            <person name="Gautier V."/>
            <person name="Ament-Velasquez S.L."/>
            <person name="Kruys A."/>
            <person name="Hutchinson M.I."/>
            <person name="Powell A.J."/>
            <person name="Barry K."/>
            <person name="Miller A.N."/>
            <person name="Grigoriev I.V."/>
            <person name="Debuchy R."/>
            <person name="Gladieux P."/>
            <person name="Hiltunen Thoren M."/>
            <person name="Johannesson H."/>
        </authorList>
    </citation>
    <scope>NUCLEOTIDE SEQUENCE</scope>
    <source>
        <strain evidence="4">CBS 168.71</strain>
    </source>
</reference>
<proteinExistence type="predicted"/>
<feature type="coiled-coil region" evidence="1">
    <location>
        <begin position="608"/>
        <end position="652"/>
    </location>
</feature>
<evidence type="ECO:0000256" key="1">
    <source>
        <dbReference type="SAM" id="Coils"/>
    </source>
</evidence>
<evidence type="ECO:0000256" key="2">
    <source>
        <dbReference type="SAM" id="MobiDB-lite"/>
    </source>
</evidence>
<dbReference type="EMBL" id="JAUEPN010000007">
    <property type="protein sequence ID" value="KAK3292527.1"/>
    <property type="molecule type" value="Genomic_DNA"/>
</dbReference>
<keyword evidence="5" id="KW-1185">Reference proteome</keyword>
<accession>A0AAE0H9T7</accession>
<evidence type="ECO:0000313" key="4">
    <source>
        <dbReference type="EMBL" id="KAK3292527.1"/>
    </source>
</evidence>
<dbReference type="Proteomes" id="UP001278766">
    <property type="component" value="Unassembled WGS sequence"/>
</dbReference>